<keyword evidence="9" id="KW-0472">Membrane</keyword>
<evidence type="ECO:0000256" key="3">
    <source>
        <dbReference type="ARBA" id="ARBA00018074"/>
    </source>
</evidence>
<comment type="function">
    <text evidence="10">Phospholipid scramblase involved in autophagy. Cycles between the preautophagosomal structure/phagophore assembly site (PAS) and the cytoplasmic vesicle pool and supplies membrane for the growing autophagosome. Lipid scramblase activity plays a key role in preautophagosomal structure/phagophore assembly by distributing the phospholipids that arrive through ATG2 from the cytoplasmic to the luminal leaflet of the bilayer, thereby driving autophagosomal membrane expansion.</text>
</comment>
<accession>A0AAN5CEJ1</accession>
<dbReference type="GO" id="GO:0034727">
    <property type="term" value="P:piecemeal microautophagy of the nucleus"/>
    <property type="evidence" value="ECO:0007669"/>
    <property type="project" value="TreeGrafter"/>
</dbReference>
<name>A0AAN5CEJ1_9BILA</name>
<reference evidence="12" key="1">
    <citation type="submission" date="2022-10" db="EMBL/GenBank/DDBJ databases">
        <title>Genome assembly of Pristionchus species.</title>
        <authorList>
            <person name="Yoshida K."/>
            <person name="Sommer R.J."/>
        </authorList>
    </citation>
    <scope>NUCLEOTIDE SEQUENCE [LARGE SCALE GENOMIC DNA]</scope>
    <source>
        <strain evidence="12">RS5460</strain>
    </source>
</reference>
<keyword evidence="4 10" id="KW-0813">Transport</keyword>
<keyword evidence="6" id="KW-1133">Transmembrane helix</keyword>
<evidence type="ECO:0000256" key="4">
    <source>
        <dbReference type="ARBA" id="ARBA00022448"/>
    </source>
</evidence>
<keyword evidence="8 10" id="KW-0445">Lipid transport</keyword>
<comment type="similarity">
    <text evidence="2 10">Belongs to the ATG9 family.</text>
</comment>
<proteinExistence type="inferred from homology"/>
<keyword evidence="7 10" id="KW-0072">Autophagy</keyword>
<comment type="subcellular location">
    <subcellularLocation>
        <location evidence="1 10">Preautophagosomal structure membrane</location>
        <topology evidence="1 10">Multi-pass membrane protein</topology>
    </subcellularLocation>
</comment>
<evidence type="ECO:0000256" key="10">
    <source>
        <dbReference type="RuleBase" id="RU364027"/>
    </source>
</evidence>
<evidence type="ECO:0000256" key="7">
    <source>
        <dbReference type="ARBA" id="ARBA00023006"/>
    </source>
</evidence>
<evidence type="ECO:0000256" key="9">
    <source>
        <dbReference type="ARBA" id="ARBA00023136"/>
    </source>
</evidence>
<keyword evidence="12" id="KW-1185">Reference proteome</keyword>
<organism evidence="11 12">
    <name type="scientific">Pristionchus mayeri</name>
    <dbReference type="NCBI Taxonomy" id="1317129"/>
    <lineage>
        <taxon>Eukaryota</taxon>
        <taxon>Metazoa</taxon>
        <taxon>Ecdysozoa</taxon>
        <taxon>Nematoda</taxon>
        <taxon>Chromadorea</taxon>
        <taxon>Rhabditida</taxon>
        <taxon>Rhabditina</taxon>
        <taxon>Diplogasteromorpha</taxon>
        <taxon>Diplogasteroidea</taxon>
        <taxon>Neodiplogasteridae</taxon>
        <taxon>Pristionchus</taxon>
    </lineage>
</organism>
<evidence type="ECO:0000256" key="5">
    <source>
        <dbReference type="ARBA" id="ARBA00022692"/>
    </source>
</evidence>
<dbReference type="GO" id="GO:0034045">
    <property type="term" value="C:phagophore assembly site membrane"/>
    <property type="evidence" value="ECO:0007669"/>
    <property type="project" value="UniProtKB-SubCell"/>
</dbReference>
<evidence type="ECO:0000313" key="12">
    <source>
        <dbReference type="Proteomes" id="UP001328107"/>
    </source>
</evidence>
<dbReference type="GO" id="GO:0061709">
    <property type="term" value="P:reticulophagy"/>
    <property type="evidence" value="ECO:0007669"/>
    <property type="project" value="TreeGrafter"/>
</dbReference>
<dbReference type="GO" id="GO:0005776">
    <property type="term" value="C:autophagosome"/>
    <property type="evidence" value="ECO:0007669"/>
    <property type="project" value="TreeGrafter"/>
</dbReference>
<evidence type="ECO:0000256" key="6">
    <source>
        <dbReference type="ARBA" id="ARBA00022989"/>
    </source>
</evidence>
<dbReference type="AlphaFoldDB" id="A0AAN5CEJ1"/>
<sequence length="245" mass="28639">FQRFYNRPLKMYDVDLSNFTWDSIVQSICNRLNYEKLFLHDSSISTDDINQRILRYENYTVALVKEDLLPPLLSLPILGEVRFWQQQLKKSLEWVFFRGFCSPFKNSSMMQDEFIDKQRKEEIAERLEKVVTYLAISSMVLSPIIFLYKSVYHVFTAADLRSRESSTLSSGAYTAYGRYRVRHFNQLDHELNQRLNRSHASATAYLAQFSSKQVAVFARKISFIAKTILAVLSGLAVWDEDVLQI</sequence>
<gene>
    <name evidence="11" type="ORF">PMAYCL1PPCAC_10907</name>
</gene>
<dbReference type="GO" id="GO:0000422">
    <property type="term" value="P:autophagy of mitochondrion"/>
    <property type="evidence" value="ECO:0007669"/>
    <property type="project" value="TreeGrafter"/>
</dbReference>
<dbReference type="GO" id="GO:0006869">
    <property type="term" value="P:lipid transport"/>
    <property type="evidence" value="ECO:0007669"/>
    <property type="project" value="UniProtKB-KW"/>
</dbReference>
<protein>
    <recommendedName>
        <fullName evidence="3 10">Autophagy-related protein 9</fullName>
    </recommendedName>
</protein>
<comment type="caution">
    <text evidence="11">The sequence shown here is derived from an EMBL/GenBank/DDBJ whole genome shotgun (WGS) entry which is preliminary data.</text>
</comment>
<dbReference type="Pfam" id="PF04109">
    <property type="entry name" value="ATG9"/>
    <property type="match status" value="1"/>
</dbReference>
<evidence type="ECO:0000256" key="1">
    <source>
        <dbReference type="ARBA" id="ARBA00004511"/>
    </source>
</evidence>
<dbReference type="PANTHER" id="PTHR13038">
    <property type="entry name" value="APG9 AUTOPHAGY 9"/>
    <property type="match status" value="1"/>
</dbReference>
<feature type="non-terminal residue" evidence="11">
    <location>
        <position position="1"/>
    </location>
</feature>
<dbReference type="EMBL" id="BTRK01000003">
    <property type="protein sequence ID" value="GMR40712.1"/>
    <property type="molecule type" value="Genomic_DNA"/>
</dbReference>
<keyword evidence="5" id="KW-0812">Transmembrane</keyword>
<dbReference type="PANTHER" id="PTHR13038:SF10">
    <property type="entry name" value="AUTOPHAGY-RELATED PROTEIN 9"/>
    <property type="match status" value="1"/>
</dbReference>
<dbReference type="GO" id="GO:0034497">
    <property type="term" value="P:protein localization to phagophore assembly site"/>
    <property type="evidence" value="ECO:0007669"/>
    <property type="project" value="TreeGrafter"/>
</dbReference>
<dbReference type="InterPro" id="IPR007241">
    <property type="entry name" value="Autophagy-rel_prot_9"/>
</dbReference>
<evidence type="ECO:0000256" key="8">
    <source>
        <dbReference type="ARBA" id="ARBA00023055"/>
    </source>
</evidence>
<evidence type="ECO:0000313" key="11">
    <source>
        <dbReference type="EMBL" id="GMR40712.1"/>
    </source>
</evidence>
<evidence type="ECO:0000256" key="2">
    <source>
        <dbReference type="ARBA" id="ARBA00006185"/>
    </source>
</evidence>
<dbReference type="Proteomes" id="UP001328107">
    <property type="component" value="Unassembled WGS sequence"/>
</dbReference>